<name>A0A0A0BFI7_9GAMM</name>
<dbReference type="RefSeq" id="WP_036312428.1">
    <property type="nucleotide sequence ID" value="NZ_JRQD01000002.1"/>
</dbReference>
<dbReference type="InterPro" id="IPR013099">
    <property type="entry name" value="K_chnl_dom"/>
</dbReference>
<feature type="transmembrane region" description="Helical" evidence="1">
    <location>
        <begin position="6"/>
        <end position="21"/>
    </location>
</feature>
<keyword evidence="1" id="KW-1133">Transmembrane helix</keyword>
<gene>
    <name evidence="3" type="ORF">LP43_0878</name>
</gene>
<accession>A0A0A0BFI7</accession>
<keyword evidence="1" id="KW-0472">Membrane</keyword>
<dbReference type="Proteomes" id="UP000029999">
    <property type="component" value="Unassembled WGS sequence"/>
</dbReference>
<evidence type="ECO:0000313" key="4">
    <source>
        <dbReference type="Proteomes" id="UP000029999"/>
    </source>
</evidence>
<feature type="domain" description="Potassium channel" evidence="2">
    <location>
        <begin position="54"/>
        <end position="132"/>
    </location>
</feature>
<evidence type="ECO:0000313" key="3">
    <source>
        <dbReference type="EMBL" id="KGM07268.1"/>
    </source>
</evidence>
<protein>
    <recommendedName>
        <fullName evidence="2">Potassium channel domain-containing protein</fullName>
    </recommendedName>
</protein>
<feature type="transmembrane region" description="Helical" evidence="1">
    <location>
        <begin position="42"/>
        <end position="67"/>
    </location>
</feature>
<dbReference type="Pfam" id="PF07885">
    <property type="entry name" value="Ion_trans_2"/>
    <property type="match status" value="1"/>
</dbReference>
<evidence type="ECO:0000256" key="1">
    <source>
        <dbReference type="SAM" id="Phobius"/>
    </source>
</evidence>
<comment type="caution">
    <text evidence="3">The sequence shown here is derived from an EMBL/GenBank/DDBJ whole genome shotgun (WGS) entry which is preliminary data.</text>
</comment>
<dbReference type="Gene3D" id="1.10.287.70">
    <property type="match status" value="1"/>
</dbReference>
<organism evidence="3 4">
    <name type="scientific">Methylophaga thiooxydans</name>
    <dbReference type="NCBI Taxonomy" id="392484"/>
    <lineage>
        <taxon>Bacteria</taxon>
        <taxon>Pseudomonadati</taxon>
        <taxon>Pseudomonadota</taxon>
        <taxon>Gammaproteobacteria</taxon>
        <taxon>Thiotrichales</taxon>
        <taxon>Piscirickettsiaceae</taxon>
        <taxon>Methylophaga</taxon>
    </lineage>
</organism>
<feature type="transmembrane region" description="Helical" evidence="1">
    <location>
        <begin position="108"/>
        <end position="133"/>
    </location>
</feature>
<dbReference type="SUPFAM" id="SSF81324">
    <property type="entry name" value="Voltage-gated potassium channels"/>
    <property type="match status" value="1"/>
</dbReference>
<keyword evidence="1" id="KW-0812">Transmembrane</keyword>
<proteinExistence type="predicted"/>
<reference evidence="3 4" key="1">
    <citation type="submission" date="2014-09" db="EMBL/GenBank/DDBJ databases">
        <authorList>
            <person name="Grob C."/>
            <person name="Taubert M."/>
            <person name="Howat A.M."/>
            <person name="Burns O.J."/>
            <person name="Dixon J.L."/>
            <person name="Chen Y."/>
            <person name="Murrell J.C."/>
        </authorList>
    </citation>
    <scope>NUCLEOTIDE SEQUENCE [LARGE SCALE GENOMIC DNA]</scope>
    <source>
        <strain evidence="3">L4</strain>
    </source>
</reference>
<sequence>MLLTSFAINTLLVLICVVIHYETLYQLARKLSVVHISPRRRVLVGVMVILLAHIVEIWLFALGYYAMAHSAGFGTLSGNTNLSLLDCGYFSFTTYTTLGFGDIEPSGYLRFLTGMESLTGFVMITWSASFLFLEMQKYWPKR</sequence>
<evidence type="ECO:0000259" key="2">
    <source>
        <dbReference type="Pfam" id="PF07885"/>
    </source>
</evidence>
<dbReference type="EMBL" id="JRQD01000002">
    <property type="protein sequence ID" value="KGM07268.1"/>
    <property type="molecule type" value="Genomic_DNA"/>
</dbReference>
<dbReference type="STRING" id="392484.LP43_0878"/>
<dbReference type="AlphaFoldDB" id="A0A0A0BFI7"/>